<name>A0A3P8X4H0_CYNSE</name>
<dbReference type="SMART" id="SM00369">
    <property type="entry name" value="LRR_TYP"/>
    <property type="match status" value="7"/>
</dbReference>
<evidence type="ECO:0000256" key="2">
    <source>
        <dbReference type="ARBA" id="ARBA00022737"/>
    </source>
</evidence>
<reference evidence="3" key="2">
    <citation type="submission" date="2025-08" db="UniProtKB">
        <authorList>
            <consortium name="Ensembl"/>
        </authorList>
    </citation>
    <scope>IDENTIFICATION</scope>
</reference>
<dbReference type="Gene3D" id="3.80.10.10">
    <property type="entry name" value="Ribonuclease Inhibitor"/>
    <property type="match status" value="2"/>
</dbReference>
<reference evidence="3 4" key="1">
    <citation type="journal article" date="2014" name="Nat. Genet.">
        <title>Whole-genome sequence of a flatfish provides insights into ZW sex chromosome evolution and adaptation to a benthic lifestyle.</title>
        <authorList>
            <person name="Chen S."/>
            <person name="Zhang G."/>
            <person name="Shao C."/>
            <person name="Huang Q."/>
            <person name="Liu G."/>
            <person name="Zhang P."/>
            <person name="Song W."/>
            <person name="An N."/>
            <person name="Chalopin D."/>
            <person name="Volff J.N."/>
            <person name="Hong Y."/>
            <person name="Li Q."/>
            <person name="Sha Z."/>
            <person name="Zhou H."/>
            <person name="Xie M."/>
            <person name="Yu Q."/>
            <person name="Liu Y."/>
            <person name="Xiang H."/>
            <person name="Wang N."/>
            <person name="Wu K."/>
            <person name="Yang C."/>
            <person name="Zhou Q."/>
            <person name="Liao X."/>
            <person name="Yang L."/>
            <person name="Hu Q."/>
            <person name="Zhang J."/>
            <person name="Meng L."/>
            <person name="Jin L."/>
            <person name="Tian Y."/>
            <person name="Lian J."/>
            <person name="Yang J."/>
            <person name="Miao G."/>
            <person name="Liu S."/>
            <person name="Liang Z."/>
            <person name="Yan F."/>
            <person name="Li Y."/>
            <person name="Sun B."/>
            <person name="Zhang H."/>
            <person name="Zhang J."/>
            <person name="Zhu Y."/>
            <person name="Du M."/>
            <person name="Zhao Y."/>
            <person name="Schartl M."/>
            <person name="Tang Q."/>
            <person name="Wang J."/>
        </authorList>
    </citation>
    <scope>NUCLEOTIDE SEQUENCE</scope>
</reference>
<evidence type="ECO:0008006" key="5">
    <source>
        <dbReference type="Google" id="ProtNLM"/>
    </source>
</evidence>
<evidence type="ECO:0000313" key="3">
    <source>
        <dbReference type="Ensembl" id="ENSCSEP00000032661.1"/>
    </source>
</evidence>
<evidence type="ECO:0000313" key="4">
    <source>
        <dbReference type="Proteomes" id="UP000265120"/>
    </source>
</evidence>
<dbReference type="Pfam" id="PF13855">
    <property type="entry name" value="LRR_8"/>
    <property type="match status" value="3"/>
</dbReference>
<reference evidence="3" key="3">
    <citation type="submission" date="2025-09" db="UniProtKB">
        <authorList>
            <consortium name="Ensembl"/>
        </authorList>
    </citation>
    <scope>IDENTIFICATION</scope>
</reference>
<dbReference type="Proteomes" id="UP000265120">
    <property type="component" value="Chromosome 7"/>
</dbReference>
<dbReference type="SMART" id="SM00364">
    <property type="entry name" value="LRR_BAC"/>
    <property type="match status" value="6"/>
</dbReference>
<dbReference type="AlphaFoldDB" id="A0A3P8X4H0"/>
<organism evidence="3 4">
    <name type="scientific">Cynoglossus semilaevis</name>
    <name type="common">Tongue sole</name>
    <dbReference type="NCBI Taxonomy" id="244447"/>
    <lineage>
        <taxon>Eukaryota</taxon>
        <taxon>Metazoa</taxon>
        <taxon>Chordata</taxon>
        <taxon>Craniata</taxon>
        <taxon>Vertebrata</taxon>
        <taxon>Euteleostomi</taxon>
        <taxon>Actinopterygii</taxon>
        <taxon>Neopterygii</taxon>
        <taxon>Teleostei</taxon>
        <taxon>Neoteleostei</taxon>
        <taxon>Acanthomorphata</taxon>
        <taxon>Carangaria</taxon>
        <taxon>Pleuronectiformes</taxon>
        <taxon>Pleuronectoidei</taxon>
        <taxon>Cynoglossidae</taxon>
        <taxon>Cynoglossinae</taxon>
        <taxon>Cynoglossus</taxon>
    </lineage>
</organism>
<dbReference type="InterPro" id="IPR001611">
    <property type="entry name" value="Leu-rich_rpt"/>
</dbReference>
<dbReference type="InterPro" id="IPR032675">
    <property type="entry name" value="LRR_dom_sf"/>
</dbReference>
<sequence>MRGFWAPNDCRDFSKSALLNLHDTGLPTRKQEVMKFWNPVFFLWLAYCCQGSLSCPALCKCYTRRAEVVCNEVPLTEYPSEDLPPNTTMVTIQATNITTISERHLNATPLLQELHLNSNHLQHLPANVLRGVPQLHTLDLTENRISELPSDVFSHAPLRNLVLKNNQIEKVNADWIPENSSVTWLDLSENRLQKVPAALLQKMPHLETLDLSDNRLEYMSAKSLERLTKLESLKLQDNKLETLEESTFKNNRNLTFLFLSRNKFNKIPSNLFQGLTELKALALDQNNLSHIPPGSLDQLSTLDKDGLDLTSNPWQCDGKVEYLWRWIQKNKEKMFLPEILVCAQPPALSGRSVMSLTQSELSLQT</sequence>
<dbReference type="SUPFAM" id="SSF52058">
    <property type="entry name" value="L domain-like"/>
    <property type="match status" value="1"/>
</dbReference>
<keyword evidence="1" id="KW-0433">Leucine-rich repeat</keyword>
<dbReference type="Ensembl" id="ENSCSET00000033084.1">
    <property type="protein sequence ID" value="ENSCSEP00000032661.1"/>
    <property type="gene ID" value="ENSCSEG00000020965.1"/>
</dbReference>
<dbReference type="PANTHER" id="PTHR24366">
    <property type="entry name" value="IG(IMMUNOGLOBULIN) AND LRR(LEUCINE RICH REPEAT) DOMAINS"/>
    <property type="match status" value="1"/>
</dbReference>
<dbReference type="OMA" id="CDQNLSD"/>
<dbReference type="GeneTree" id="ENSGT00940000165355"/>
<dbReference type="PROSITE" id="PS51450">
    <property type="entry name" value="LRR"/>
    <property type="match status" value="3"/>
</dbReference>
<accession>A0A3P8X4H0</accession>
<dbReference type="PRINTS" id="PR00019">
    <property type="entry name" value="LEURICHRPT"/>
</dbReference>
<evidence type="ECO:0000256" key="1">
    <source>
        <dbReference type="ARBA" id="ARBA00022614"/>
    </source>
</evidence>
<protein>
    <recommendedName>
        <fullName evidence="5">LRRCT domain-containing protein</fullName>
    </recommendedName>
</protein>
<proteinExistence type="predicted"/>
<dbReference type="FunCoup" id="A0A3P8X4H0">
    <property type="interactions" value="97"/>
</dbReference>
<keyword evidence="2" id="KW-0677">Repeat</keyword>
<dbReference type="InParanoid" id="A0A3P8X4H0"/>
<dbReference type="PANTHER" id="PTHR24366:SF96">
    <property type="entry name" value="LEUCINE RICH REPEAT CONTAINING 53"/>
    <property type="match status" value="1"/>
</dbReference>
<dbReference type="STRING" id="244447.ENSCSEP00000032661"/>
<dbReference type="InterPro" id="IPR003591">
    <property type="entry name" value="Leu-rich_rpt_typical-subtyp"/>
</dbReference>
<keyword evidence="4" id="KW-1185">Reference proteome</keyword>